<evidence type="ECO:0000313" key="15">
    <source>
        <dbReference type="EMBL" id="RJK98280.1"/>
    </source>
</evidence>
<feature type="domain" description="Acyl-CoA oxidase/dehydrogenase middle" evidence="13">
    <location>
        <begin position="132"/>
        <end position="222"/>
    </location>
</feature>
<keyword evidence="3 11" id="KW-0285">Flavoprotein</keyword>
<dbReference type="GO" id="GO:0000062">
    <property type="term" value="F:fatty-acyl-CoA binding"/>
    <property type="evidence" value="ECO:0007669"/>
    <property type="project" value="TreeGrafter"/>
</dbReference>
<dbReference type="InterPro" id="IPR009100">
    <property type="entry name" value="AcylCoA_DH/oxidase_NM_dom_sf"/>
</dbReference>
<comment type="similarity">
    <text evidence="2 11">Belongs to the acyl-CoA dehydrogenase family.</text>
</comment>
<evidence type="ECO:0000256" key="9">
    <source>
        <dbReference type="ARBA" id="ARBA00039033"/>
    </source>
</evidence>
<dbReference type="EC" id="1.3.8.6" evidence="9"/>
<evidence type="ECO:0000313" key="16">
    <source>
        <dbReference type="Proteomes" id="UP000265614"/>
    </source>
</evidence>
<comment type="caution">
    <text evidence="15">The sequence shown here is derived from an EMBL/GenBank/DDBJ whole genome shotgun (WGS) entry which is preliminary data.</text>
</comment>
<dbReference type="GO" id="GO:0004361">
    <property type="term" value="F:glutaryl-CoA dehydrogenase activity"/>
    <property type="evidence" value="ECO:0007669"/>
    <property type="project" value="UniProtKB-EC"/>
</dbReference>
<accession>A0A3A3Z204</accession>
<dbReference type="InterPro" id="IPR036250">
    <property type="entry name" value="AcylCo_DH-like_C"/>
</dbReference>
<dbReference type="InterPro" id="IPR013786">
    <property type="entry name" value="AcylCoA_DH/ox_N"/>
</dbReference>
<comment type="catalytic activity">
    <reaction evidence="10">
        <text>glutaryl-CoA + oxidized [electron-transfer flavoprotein] + 2 H(+) = (2E)-butenoyl-CoA + reduced [electron-transfer flavoprotein] + CO2</text>
        <dbReference type="Rhea" id="RHEA:13389"/>
        <dbReference type="Rhea" id="RHEA-COMP:10685"/>
        <dbReference type="Rhea" id="RHEA-COMP:10686"/>
        <dbReference type="ChEBI" id="CHEBI:15378"/>
        <dbReference type="ChEBI" id="CHEBI:16526"/>
        <dbReference type="ChEBI" id="CHEBI:57332"/>
        <dbReference type="ChEBI" id="CHEBI:57378"/>
        <dbReference type="ChEBI" id="CHEBI:57692"/>
        <dbReference type="ChEBI" id="CHEBI:58307"/>
        <dbReference type="EC" id="1.3.8.6"/>
    </reaction>
</comment>
<comment type="cofactor">
    <cofactor evidence="1 11">
        <name>FAD</name>
        <dbReference type="ChEBI" id="CHEBI:57692"/>
    </cofactor>
</comment>
<evidence type="ECO:0000256" key="10">
    <source>
        <dbReference type="ARBA" id="ARBA00049493"/>
    </source>
</evidence>
<evidence type="ECO:0000256" key="7">
    <source>
        <dbReference type="ARBA" id="ARBA00037899"/>
    </source>
</evidence>
<feature type="domain" description="Acyl-CoA dehydrogenase/oxidase C-terminal" evidence="12">
    <location>
        <begin position="234"/>
        <end position="381"/>
    </location>
</feature>
<keyword evidence="4 11" id="KW-0274">FAD</keyword>
<organism evidence="15 16">
    <name type="scientific">Vallicoccus soli</name>
    <dbReference type="NCBI Taxonomy" id="2339232"/>
    <lineage>
        <taxon>Bacteria</taxon>
        <taxon>Bacillati</taxon>
        <taxon>Actinomycetota</taxon>
        <taxon>Actinomycetes</taxon>
        <taxon>Motilibacterales</taxon>
        <taxon>Vallicoccaceae</taxon>
        <taxon>Vallicoccus</taxon>
    </lineage>
</organism>
<dbReference type="InterPro" id="IPR006091">
    <property type="entry name" value="Acyl-CoA_Oxase/DH_mid-dom"/>
</dbReference>
<dbReference type="Gene3D" id="2.40.110.10">
    <property type="entry name" value="Butyryl-CoA Dehydrogenase, subunit A, domain 2"/>
    <property type="match status" value="1"/>
</dbReference>
<proteinExistence type="inferred from homology"/>
<dbReference type="Pfam" id="PF02770">
    <property type="entry name" value="Acyl-CoA_dh_M"/>
    <property type="match status" value="1"/>
</dbReference>
<evidence type="ECO:0000256" key="1">
    <source>
        <dbReference type="ARBA" id="ARBA00001974"/>
    </source>
</evidence>
<dbReference type="OrthoDB" id="2769798at2"/>
<dbReference type="Pfam" id="PF00441">
    <property type="entry name" value="Acyl-CoA_dh_1"/>
    <property type="match status" value="1"/>
</dbReference>
<evidence type="ECO:0000256" key="6">
    <source>
        <dbReference type="ARBA" id="ARBA00023002"/>
    </source>
</evidence>
<dbReference type="Proteomes" id="UP000265614">
    <property type="component" value="Unassembled WGS sequence"/>
</dbReference>
<evidence type="ECO:0000256" key="4">
    <source>
        <dbReference type="ARBA" id="ARBA00022827"/>
    </source>
</evidence>
<reference evidence="15 16" key="1">
    <citation type="submission" date="2018-09" db="EMBL/GenBank/DDBJ databases">
        <title>YIM 75000 draft genome.</title>
        <authorList>
            <person name="Tang S."/>
            <person name="Feng Y."/>
        </authorList>
    </citation>
    <scope>NUCLEOTIDE SEQUENCE [LARGE SCALE GENOMIC DNA]</scope>
    <source>
        <strain evidence="15 16">YIM 75000</strain>
    </source>
</reference>
<comment type="pathway">
    <text evidence="8">Amino-acid metabolism; tryptophan metabolism.</text>
</comment>
<dbReference type="EMBL" id="QZEZ01000001">
    <property type="protein sequence ID" value="RJK98280.1"/>
    <property type="molecule type" value="Genomic_DNA"/>
</dbReference>
<dbReference type="PANTHER" id="PTHR42807:SF1">
    <property type="entry name" value="GLUTARYL-COA DEHYDROGENASE, MITOCHONDRIAL"/>
    <property type="match status" value="1"/>
</dbReference>
<dbReference type="GO" id="GO:0033539">
    <property type="term" value="P:fatty acid beta-oxidation using acyl-CoA dehydrogenase"/>
    <property type="evidence" value="ECO:0007669"/>
    <property type="project" value="TreeGrafter"/>
</dbReference>
<dbReference type="FunFam" id="1.10.540.10:FF:000026">
    <property type="entry name" value="Acyl-CoA dehydrogenase medium chain"/>
    <property type="match status" value="1"/>
</dbReference>
<dbReference type="InterPro" id="IPR037069">
    <property type="entry name" value="AcylCoA_DH/ox_N_sf"/>
</dbReference>
<evidence type="ECO:0000256" key="8">
    <source>
        <dbReference type="ARBA" id="ARBA00037927"/>
    </source>
</evidence>
<dbReference type="InterPro" id="IPR006089">
    <property type="entry name" value="Acyl-CoA_DH_CS"/>
</dbReference>
<evidence type="ECO:0000256" key="11">
    <source>
        <dbReference type="RuleBase" id="RU362125"/>
    </source>
</evidence>
<keyword evidence="5" id="KW-0809">Transit peptide</keyword>
<dbReference type="FunFam" id="2.40.110.10:FF:000002">
    <property type="entry name" value="Acyl-CoA dehydrogenase fadE12"/>
    <property type="match status" value="1"/>
</dbReference>
<evidence type="ECO:0000259" key="14">
    <source>
        <dbReference type="Pfam" id="PF02771"/>
    </source>
</evidence>
<feature type="domain" description="Acyl-CoA dehydrogenase/oxidase N-terminal" evidence="14">
    <location>
        <begin position="16"/>
        <end position="128"/>
    </location>
</feature>
<evidence type="ECO:0000256" key="2">
    <source>
        <dbReference type="ARBA" id="ARBA00009347"/>
    </source>
</evidence>
<evidence type="ECO:0000259" key="12">
    <source>
        <dbReference type="Pfam" id="PF00441"/>
    </source>
</evidence>
<evidence type="ECO:0000256" key="5">
    <source>
        <dbReference type="ARBA" id="ARBA00022946"/>
    </source>
</evidence>
<dbReference type="GO" id="GO:0046949">
    <property type="term" value="P:fatty-acyl-CoA biosynthetic process"/>
    <property type="evidence" value="ECO:0007669"/>
    <property type="project" value="TreeGrafter"/>
</dbReference>
<dbReference type="PANTHER" id="PTHR42807">
    <property type="entry name" value="GLUTARYL-COA DEHYDROGENASE, MITOCHONDRIAL"/>
    <property type="match status" value="1"/>
</dbReference>
<dbReference type="InterPro" id="IPR052033">
    <property type="entry name" value="Glutaryl-CoA_DH_mitochondrial"/>
</dbReference>
<dbReference type="Gene3D" id="1.10.540.10">
    <property type="entry name" value="Acyl-CoA dehydrogenase/oxidase, N-terminal domain"/>
    <property type="match status" value="1"/>
</dbReference>
<dbReference type="SUPFAM" id="SSF56645">
    <property type="entry name" value="Acyl-CoA dehydrogenase NM domain-like"/>
    <property type="match status" value="1"/>
</dbReference>
<evidence type="ECO:0000256" key="3">
    <source>
        <dbReference type="ARBA" id="ARBA00022630"/>
    </source>
</evidence>
<dbReference type="Pfam" id="PF02771">
    <property type="entry name" value="Acyl-CoA_dh_N"/>
    <property type="match status" value="1"/>
</dbReference>
<dbReference type="Gene3D" id="1.20.140.10">
    <property type="entry name" value="Butyryl-CoA Dehydrogenase, subunit A, domain 3"/>
    <property type="match status" value="1"/>
</dbReference>
<name>A0A3A3Z204_9ACTN</name>
<keyword evidence="16" id="KW-1185">Reference proteome</keyword>
<dbReference type="InterPro" id="IPR009075">
    <property type="entry name" value="AcylCo_DH/oxidase_C"/>
</dbReference>
<keyword evidence="6 11" id="KW-0560">Oxidoreductase</keyword>
<sequence>MSARPLDLLDLDRLLTPEERDVRDSTRRFVDARVRPHVAGWWEAGTVPARELAREAGALGLLGMQLEGYGCAGLGAVAYGLACAELEAGDSGVRSLVSVQGSLAMHAVHAYGSEEQRERWLPPMARGEVLGCFGLTEPDAGSDPGSMRTRAERDGDDWVLSGTKMWITNGTVADVAVVWARTEDGVRGFLVPAGAPGLTVREVPRKLSLRASVTAELSLDGVQVPADARLPGARGLSAPLSCLVQARLGIVAGVVGAGRECLETALRYTGERRQFGRPLAAFQLTQAKLADMTAALTGAALLAVHLGRIAEAGVLRPEQVSLGKLNNVRAALEVARTCRALLGGAGITLDHPVMRHMANLETVLTYEGTHEVHQLVVGQALTGIGAFR</sequence>
<dbReference type="GO" id="GO:0050660">
    <property type="term" value="F:flavin adenine dinucleotide binding"/>
    <property type="evidence" value="ECO:0007669"/>
    <property type="project" value="InterPro"/>
</dbReference>
<dbReference type="SUPFAM" id="SSF47203">
    <property type="entry name" value="Acyl-CoA dehydrogenase C-terminal domain-like"/>
    <property type="match status" value="1"/>
</dbReference>
<dbReference type="AlphaFoldDB" id="A0A3A3Z204"/>
<evidence type="ECO:0000259" key="13">
    <source>
        <dbReference type="Pfam" id="PF02770"/>
    </source>
</evidence>
<dbReference type="InterPro" id="IPR046373">
    <property type="entry name" value="Acyl-CoA_Oxase/DH_mid-dom_sf"/>
</dbReference>
<gene>
    <name evidence="15" type="ORF">D5H78_05195</name>
</gene>
<dbReference type="PROSITE" id="PS00072">
    <property type="entry name" value="ACYL_COA_DH_1"/>
    <property type="match status" value="1"/>
</dbReference>
<protein>
    <recommendedName>
        <fullName evidence="9">glutaryl-CoA dehydrogenase (ETF)</fullName>
        <ecNumber evidence="9">1.3.8.6</ecNumber>
    </recommendedName>
</protein>
<comment type="pathway">
    <text evidence="7">Amino-acid metabolism; lysine degradation.</text>
</comment>
<dbReference type="RefSeq" id="WP_119949205.1">
    <property type="nucleotide sequence ID" value="NZ_QZEZ01000001.1"/>
</dbReference>